<dbReference type="AlphaFoldDB" id="M7SVQ5"/>
<evidence type="ECO:0000256" key="2">
    <source>
        <dbReference type="ARBA" id="ARBA00023054"/>
    </source>
</evidence>
<feature type="compositionally biased region" description="Basic and acidic residues" evidence="3">
    <location>
        <begin position="196"/>
        <end position="217"/>
    </location>
</feature>
<gene>
    <name evidence="6" type="ORF">UCREL1_11425</name>
</gene>
<dbReference type="Pfam" id="PF22048">
    <property type="entry name" value="LSO1_2-like"/>
    <property type="match status" value="1"/>
</dbReference>
<dbReference type="InterPro" id="IPR054413">
    <property type="entry name" value="LSO1/2"/>
</dbReference>
<evidence type="ECO:0000313" key="7">
    <source>
        <dbReference type="Proteomes" id="UP000012174"/>
    </source>
</evidence>
<evidence type="ECO:0000256" key="1">
    <source>
        <dbReference type="ARBA" id="ARBA00008296"/>
    </source>
</evidence>
<protein>
    <submittedName>
        <fullName evidence="6">Putative duf1014 domain protein</fullName>
    </submittedName>
</protein>
<evidence type="ECO:0000259" key="4">
    <source>
        <dbReference type="Pfam" id="PF06244"/>
    </source>
</evidence>
<dbReference type="PANTHER" id="PTHR21680">
    <property type="entry name" value="COILED-COIL DOMAIN-CONTAINING PROTEIN 124"/>
    <property type="match status" value="1"/>
</dbReference>
<feature type="compositionally biased region" description="Polar residues" evidence="3">
    <location>
        <begin position="184"/>
        <end position="195"/>
    </location>
</feature>
<dbReference type="STRING" id="1287681.M7SVQ5"/>
<feature type="compositionally biased region" description="Basic and acidic residues" evidence="3">
    <location>
        <begin position="31"/>
        <end position="80"/>
    </location>
</feature>
<dbReference type="InterPro" id="IPR054414">
    <property type="entry name" value="Ccdc124/Oxs1_C"/>
</dbReference>
<keyword evidence="2" id="KW-0175">Coiled coil</keyword>
<feature type="domain" description="LSO1/LSO2" evidence="5">
    <location>
        <begin position="10"/>
        <end position="77"/>
    </location>
</feature>
<accession>M7SVQ5</accession>
<evidence type="ECO:0000259" key="5">
    <source>
        <dbReference type="Pfam" id="PF22048"/>
    </source>
</evidence>
<evidence type="ECO:0000256" key="3">
    <source>
        <dbReference type="SAM" id="MobiDB-lite"/>
    </source>
</evidence>
<feature type="compositionally biased region" description="Basic and acidic residues" evidence="3">
    <location>
        <begin position="1"/>
        <end position="11"/>
    </location>
</feature>
<feature type="domain" description="Coiled-coil" evidence="4">
    <location>
        <begin position="106"/>
        <end position="188"/>
    </location>
</feature>
<organism evidence="6 7">
    <name type="scientific">Eutypa lata (strain UCR-EL1)</name>
    <name type="common">Grapevine dieback disease fungus</name>
    <name type="synonym">Eutypa armeniacae</name>
    <dbReference type="NCBI Taxonomy" id="1287681"/>
    <lineage>
        <taxon>Eukaryota</taxon>
        <taxon>Fungi</taxon>
        <taxon>Dikarya</taxon>
        <taxon>Ascomycota</taxon>
        <taxon>Pezizomycotina</taxon>
        <taxon>Sordariomycetes</taxon>
        <taxon>Xylariomycetidae</taxon>
        <taxon>Xylariales</taxon>
        <taxon>Diatrypaceae</taxon>
        <taxon>Eutypa</taxon>
    </lineage>
</organism>
<dbReference type="InterPro" id="IPR010422">
    <property type="entry name" value="Ccdc124/Oxs1"/>
</dbReference>
<reference evidence="7" key="1">
    <citation type="journal article" date="2013" name="Genome Announc.">
        <title>Draft genome sequence of the grapevine dieback fungus Eutypa lata UCR-EL1.</title>
        <authorList>
            <person name="Blanco-Ulate B."/>
            <person name="Rolshausen P.E."/>
            <person name="Cantu D."/>
        </authorList>
    </citation>
    <scope>NUCLEOTIDE SEQUENCE [LARGE SCALE GENOMIC DNA]</scope>
    <source>
        <strain evidence="7">UCR-EL1</strain>
    </source>
</reference>
<dbReference type="Pfam" id="PF06244">
    <property type="entry name" value="Ccdc124"/>
    <property type="match status" value="1"/>
</dbReference>
<feature type="compositionally biased region" description="Basic and acidic residues" evidence="3">
    <location>
        <begin position="169"/>
        <end position="182"/>
    </location>
</feature>
<keyword evidence="7" id="KW-1185">Reference proteome</keyword>
<dbReference type="eggNOG" id="KOG3223">
    <property type="taxonomic scope" value="Eukaryota"/>
</dbReference>
<dbReference type="HOGENOM" id="CLU_069723_1_1_1"/>
<feature type="compositionally biased region" description="Low complexity" evidence="3">
    <location>
        <begin position="12"/>
        <end position="30"/>
    </location>
</feature>
<evidence type="ECO:0000313" key="6">
    <source>
        <dbReference type="EMBL" id="EMR61646.1"/>
    </source>
</evidence>
<dbReference type="GO" id="GO:0005634">
    <property type="term" value="C:nucleus"/>
    <property type="evidence" value="ECO:0007669"/>
    <property type="project" value="EnsemblFungi"/>
</dbReference>
<dbReference type="GO" id="GO:0005737">
    <property type="term" value="C:cytoplasm"/>
    <property type="evidence" value="ECO:0007669"/>
    <property type="project" value="EnsemblFungi"/>
</dbReference>
<dbReference type="PANTHER" id="PTHR21680:SF0">
    <property type="entry name" value="COILED-COIL DOMAIN-CONTAINING PROTEIN 124"/>
    <property type="match status" value="1"/>
</dbReference>
<dbReference type="OrthoDB" id="76412at2759"/>
<feature type="region of interest" description="Disordered" evidence="3">
    <location>
        <begin position="1"/>
        <end position="106"/>
    </location>
</feature>
<dbReference type="GO" id="GO:0034599">
    <property type="term" value="P:cellular response to oxidative stress"/>
    <property type="evidence" value="ECO:0007669"/>
    <property type="project" value="EnsemblFungi"/>
</dbReference>
<dbReference type="OMA" id="FEERMMP"/>
<dbReference type="GO" id="GO:0003713">
    <property type="term" value="F:transcription coactivator activity"/>
    <property type="evidence" value="ECO:0007669"/>
    <property type="project" value="EnsemblFungi"/>
</dbReference>
<dbReference type="GO" id="GO:0006366">
    <property type="term" value="P:transcription by RNA polymerase II"/>
    <property type="evidence" value="ECO:0007669"/>
    <property type="project" value="EnsemblFungi"/>
</dbReference>
<dbReference type="Proteomes" id="UP000012174">
    <property type="component" value="Unassembled WGS sequence"/>
</dbReference>
<dbReference type="EMBL" id="KB707573">
    <property type="protein sequence ID" value="EMR61646.1"/>
    <property type="molecule type" value="Genomic_DNA"/>
</dbReference>
<comment type="similarity">
    <text evidence="1">Belongs to the CCDC124 family.</text>
</comment>
<feature type="region of interest" description="Disordered" evidence="3">
    <location>
        <begin position="164"/>
        <end position="217"/>
    </location>
</feature>
<proteinExistence type="inferred from homology"/>
<dbReference type="KEGG" id="ela:UCREL1_11425"/>
<name>M7SVQ5_EUTLA</name>
<sequence>MAGKKGADNSKKAAGQARKADAAASKAAAEQSKKDAVEDSEWSKGSKSNAKKEAEAAKKAEQARKKAERDALAQEEEKSMPARAAPKNSKTAVKKTKGLDLSQLDDQPSALNASGIDNALDALSLTHKSNDKIDRHPERRFKAAYAAFEERRLAEMDADGTAKGLRLNQRKERISKEFEKSPDNPFNQVAANYNASKDELAELRQNERTKIEGRLAK</sequence>